<evidence type="ECO:0000313" key="4">
    <source>
        <dbReference type="EMBL" id="CBY40000.1"/>
    </source>
</evidence>
<accession>E4XZJ3</accession>
<sequence>MTCTERRNLFITSIFITIFNIVGFSLILANYLGVEKDFRVWTWRETGAVITFAQTGFWFPLENLPSAKRKWWVTHKPLQIAIYAFSTVPMICMPLVKNAQFIKDGPEMYSYLVSSAVMFSLSGFNAYLMAIKMMKYDCDKKADTSGEVSL</sequence>
<dbReference type="EMBL" id="FN653410">
    <property type="protein sequence ID" value="CBY15055.1"/>
    <property type="molecule type" value="Genomic_DNA"/>
</dbReference>
<evidence type="ECO:0000313" key="5">
    <source>
        <dbReference type="Proteomes" id="UP000001307"/>
    </source>
</evidence>
<dbReference type="Proteomes" id="UP000011014">
    <property type="component" value="Unassembled WGS sequence"/>
</dbReference>
<feature type="transmembrane region" description="Helical" evidence="1">
    <location>
        <begin position="9"/>
        <end position="29"/>
    </location>
</feature>
<dbReference type="Proteomes" id="UP000001307">
    <property type="component" value="Unassembled WGS sequence"/>
</dbReference>
<dbReference type="InParanoid" id="E4XZJ3"/>
<proteinExistence type="predicted"/>
<keyword evidence="1" id="KW-1133">Transmembrane helix</keyword>
<feature type="transmembrane region" description="Helical" evidence="1">
    <location>
        <begin position="80"/>
        <end position="96"/>
    </location>
</feature>
<keyword evidence="1" id="KW-0472">Membrane</keyword>
<dbReference type="EMBL" id="FN655733">
    <property type="protein sequence ID" value="CBY40000.1"/>
    <property type="molecule type" value="Genomic_DNA"/>
</dbReference>
<evidence type="ECO:0000313" key="3">
    <source>
        <dbReference type="EMBL" id="CBY38707.1"/>
    </source>
</evidence>
<gene>
    <name evidence="2" type="ORF">GSOID_T00010159001</name>
    <name evidence="3" type="ORF">GSOID_T00019224001</name>
    <name evidence="4" type="ORF">GSOID_T00020602001</name>
</gene>
<dbReference type="AlphaFoldDB" id="E4XZJ3"/>
<reference evidence="2" key="1">
    <citation type="journal article" date="2010" name="Science">
        <title>Plasticity of animal genome architecture unmasked by rapid evolution of a pelagic tunicate.</title>
        <authorList>
            <person name="Denoeud F."/>
            <person name="Henriet S."/>
            <person name="Mungpakdee S."/>
            <person name="Aury J.M."/>
            <person name="Da Silva C."/>
            <person name="Brinkmann H."/>
            <person name="Mikhaleva J."/>
            <person name="Olsen L.C."/>
            <person name="Jubin C."/>
            <person name="Canestro C."/>
            <person name="Bouquet J.M."/>
            <person name="Danks G."/>
            <person name="Poulain J."/>
            <person name="Campsteijn C."/>
            <person name="Adamski M."/>
            <person name="Cross I."/>
            <person name="Yadetie F."/>
            <person name="Muffato M."/>
            <person name="Louis A."/>
            <person name="Butcher S."/>
            <person name="Tsagkogeorga G."/>
            <person name="Konrad A."/>
            <person name="Singh S."/>
            <person name="Jensen M.F."/>
            <person name="Cong E.H."/>
            <person name="Eikeseth-Otteraa H."/>
            <person name="Noel B."/>
            <person name="Anthouard V."/>
            <person name="Porcel B.M."/>
            <person name="Kachouri-Lafond R."/>
            <person name="Nishino A."/>
            <person name="Ugolini M."/>
            <person name="Chourrout P."/>
            <person name="Nishida H."/>
            <person name="Aasland R."/>
            <person name="Huzurbazar S."/>
            <person name="Westhof E."/>
            <person name="Delsuc F."/>
            <person name="Lehrach H."/>
            <person name="Reinhardt R."/>
            <person name="Weissenbach J."/>
            <person name="Roy S.W."/>
            <person name="Artiguenave F."/>
            <person name="Postlethwait J.H."/>
            <person name="Manak J.R."/>
            <person name="Thompson E.M."/>
            <person name="Jaillon O."/>
            <person name="Du Pasquier L."/>
            <person name="Boudinot P."/>
            <person name="Liberles D.A."/>
            <person name="Volff J.N."/>
            <person name="Philippe H."/>
            <person name="Lenhard B."/>
            <person name="Roest Crollius H."/>
            <person name="Wincker P."/>
            <person name="Chourrout D."/>
        </authorList>
    </citation>
    <scope>NUCLEOTIDE SEQUENCE [LARGE SCALE GENOMIC DNA]</scope>
</reference>
<evidence type="ECO:0000256" key="1">
    <source>
        <dbReference type="SAM" id="Phobius"/>
    </source>
</evidence>
<evidence type="ECO:0000313" key="2">
    <source>
        <dbReference type="EMBL" id="CBY15055.1"/>
    </source>
</evidence>
<feature type="transmembrane region" description="Helical" evidence="1">
    <location>
        <begin position="108"/>
        <end position="131"/>
    </location>
</feature>
<keyword evidence="1" id="KW-0812">Transmembrane</keyword>
<organism evidence="2">
    <name type="scientific">Oikopleura dioica</name>
    <name type="common">Tunicate</name>
    <dbReference type="NCBI Taxonomy" id="34765"/>
    <lineage>
        <taxon>Eukaryota</taxon>
        <taxon>Metazoa</taxon>
        <taxon>Chordata</taxon>
        <taxon>Tunicata</taxon>
        <taxon>Appendicularia</taxon>
        <taxon>Copelata</taxon>
        <taxon>Oikopleuridae</taxon>
        <taxon>Oikopleura</taxon>
    </lineage>
</organism>
<protein>
    <submittedName>
        <fullName evidence="2">Uncharacterized protein</fullName>
    </submittedName>
</protein>
<keyword evidence="5" id="KW-1185">Reference proteome</keyword>
<dbReference type="EMBL" id="FN655302">
    <property type="protein sequence ID" value="CBY38707.1"/>
    <property type="molecule type" value="Genomic_DNA"/>
</dbReference>
<name>E4XZJ3_OIKDI</name>